<organism evidence="1">
    <name type="scientific">marine sediment metagenome</name>
    <dbReference type="NCBI Taxonomy" id="412755"/>
    <lineage>
        <taxon>unclassified sequences</taxon>
        <taxon>metagenomes</taxon>
        <taxon>ecological metagenomes</taxon>
    </lineage>
</organism>
<comment type="caution">
    <text evidence="1">The sequence shown here is derived from an EMBL/GenBank/DDBJ whole genome shotgun (WGS) entry which is preliminary data.</text>
</comment>
<protein>
    <submittedName>
        <fullName evidence="1">Uncharacterized protein</fullName>
    </submittedName>
</protein>
<accession>X1QXU7</accession>
<feature type="non-terminal residue" evidence="1">
    <location>
        <position position="1"/>
    </location>
</feature>
<dbReference type="AlphaFoldDB" id="X1QXU7"/>
<reference evidence="1" key="1">
    <citation type="journal article" date="2014" name="Front. Microbiol.">
        <title>High frequency of phylogenetically diverse reductive dehalogenase-homologous genes in deep subseafloor sedimentary metagenomes.</title>
        <authorList>
            <person name="Kawai M."/>
            <person name="Futagami T."/>
            <person name="Toyoda A."/>
            <person name="Takaki Y."/>
            <person name="Nishi S."/>
            <person name="Hori S."/>
            <person name="Arai W."/>
            <person name="Tsubouchi T."/>
            <person name="Morono Y."/>
            <person name="Uchiyama I."/>
            <person name="Ito T."/>
            <person name="Fujiyama A."/>
            <person name="Inagaki F."/>
            <person name="Takami H."/>
        </authorList>
    </citation>
    <scope>NUCLEOTIDE SEQUENCE</scope>
    <source>
        <strain evidence="1">Expedition CK06-06</strain>
    </source>
</reference>
<dbReference type="EMBL" id="BARV01037922">
    <property type="protein sequence ID" value="GAI55700.1"/>
    <property type="molecule type" value="Genomic_DNA"/>
</dbReference>
<evidence type="ECO:0000313" key="1">
    <source>
        <dbReference type="EMBL" id="GAI55700.1"/>
    </source>
</evidence>
<proteinExistence type="predicted"/>
<sequence>PHDPKAAVGPAAAGMAAAGGLAEVLRGEGLMNAVRRAWRPGYLIQLRQEGVMPVRPDG</sequence>
<gene>
    <name evidence="1" type="ORF">S06H3_58553</name>
</gene>
<name>X1QXU7_9ZZZZ</name>